<name>A0A8S5M834_9CAUD</name>
<organism evidence="1">
    <name type="scientific">Siphoviridae sp. ctGkF12</name>
    <dbReference type="NCBI Taxonomy" id="2826224"/>
    <lineage>
        <taxon>Viruses</taxon>
        <taxon>Duplodnaviria</taxon>
        <taxon>Heunggongvirae</taxon>
        <taxon>Uroviricota</taxon>
        <taxon>Caudoviricetes</taxon>
    </lineage>
</organism>
<evidence type="ECO:0000313" key="1">
    <source>
        <dbReference type="EMBL" id="DAD78461.1"/>
    </source>
</evidence>
<reference evidence="1" key="1">
    <citation type="journal article" date="2021" name="Proc. Natl. Acad. Sci. U.S.A.">
        <title>A Catalog of Tens of Thousands of Viruses from Human Metagenomes Reveals Hidden Associations with Chronic Diseases.</title>
        <authorList>
            <person name="Tisza M.J."/>
            <person name="Buck C.B."/>
        </authorList>
    </citation>
    <scope>NUCLEOTIDE SEQUENCE</scope>
    <source>
        <strain evidence="1">CtGkF12</strain>
    </source>
</reference>
<proteinExistence type="predicted"/>
<accession>A0A8S5M834</accession>
<dbReference type="EMBL" id="BK014844">
    <property type="protein sequence ID" value="DAD78461.1"/>
    <property type="molecule type" value="Genomic_DNA"/>
</dbReference>
<dbReference type="InterPro" id="IPR024401">
    <property type="entry name" value="WYL_prot"/>
</dbReference>
<evidence type="ECO:0008006" key="2">
    <source>
        <dbReference type="Google" id="ProtNLM"/>
    </source>
</evidence>
<protein>
    <recommendedName>
        <fullName evidence="2">DUF2693 domain-containing protein</fullName>
    </recommendedName>
</protein>
<sequence>MKNTDKKTVFCLAWQFFKQTGYTFSECLKKAWANIKLKAKMKSQIVEFHYKKLDGSIRQAFGTLANTPPTTTNRKPNENLFTYFDTVKNEWRSFYKFNILEVA</sequence>
<dbReference type="Pfam" id="PF10902">
    <property type="entry name" value="WYL_2"/>
    <property type="match status" value="1"/>
</dbReference>